<protein>
    <submittedName>
        <fullName evidence="1">Uncharacterized protein</fullName>
    </submittedName>
</protein>
<sequence>MTNIVETKALFSLEEEIAVAEAELVSATRFARRSEADFDRYGVQNTPHLAALATRLDRLKAEQRTAA</sequence>
<dbReference type="Proteomes" id="UP001142610">
    <property type="component" value="Unassembled WGS sequence"/>
</dbReference>
<evidence type="ECO:0000313" key="1">
    <source>
        <dbReference type="EMBL" id="MCQ8186511.1"/>
    </source>
</evidence>
<name>A0A9X2RK31_9PROT</name>
<dbReference type="AlphaFoldDB" id="A0A9X2RK31"/>
<organism evidence="1 2">
    <name type="scientific">Parvularcula maris</name>
    <dbReference type="NCBI Taxonomy" id="2965077"/>
    <lineage>
        <taxon>Bacteria</taxon>
        <taxon>Pseudomonadati</taxon>
        <taxon>Pseudomonadota</taxon>
        <taxon>Alphaproteobacteria</taxon>
        <taxon>Parvularculales</taxon>
        <taxon>Parvularculaceae</taxon>
        <taxon>Parvularcula</taxon>
    </lineage>
</organism>
<reference evidence="1" key="1">
    <citation type="submission" date="2022-07" db="EMBL/GenBank/DDBJ databases">
        <title>Parvularcula maris sp. nov., an algicidal bacterium isolated from seawater.</title>
        <authorList>
            <person name="Li F."/>
        </authorList>
    </citation>
    <scope>NUCLEOTIDE SEQUENCE</scope>
    <source>
        <strain evidence="1">BGMRC 0090</strain>
    </source>
</reference>
<proteinExistence type="predicted"/>
<keyword evidence="2" id="KW-1185">Reference proteome</keyword>
<dbReference type="RefSeq" id="WP_256620440.1">
    <property type="nucleotide sequence ID" value="NZ_JANIBC010000020.1"/>
</dbReference>
<gene>
    <name evidence="1" type="ORF">NOG11_14100</name>
</gene>
<accession>A0A9X2RK31</accession>
<evidence type="ECO:0000313" key="2">
    <source>
        <dbReference type="Proteomes" id="UP001142610"/>
    </source>
</evidence>
<comment type="caution">
    <text evidence="1">The sequence shown here is derived from an EMBL/GenBank/DDBJ whole genome shotgun (WGS) entry which is preliminary data.</text>
</comment>
<dbReference type="EMBL" id="JANIBC010000020">
    <property type="protein sequence ID" value="MCQ8186511.1"/>
    <property type="molecule type" value="Genomic_DNA"/>
</dbReference>